<dbReference type="InterPro" id="IPR001810">
    <property type="entry name" value="F-box_dom"/>
</dbReference>
<dbReference type="SUPFAM" id="SSF81383">
    <property type="entry name" value="F-box domain"/>
    <property type="match status" value="1"/>
</dbReference>
<protein>
    <recommendedName>
        <fullName evidence="1">F-box domain-containing protein</fullName>
    </recommendedName>
</protein>
<keyword evidence="3" id="KW-1185">Reference proteome</keyword>
<feature type="domain" description="F-box" evidence="1">
    <location>
        <begin position="29"/>
        <end position="75"/>
    </location>
</feature>
<evidence type="ECO:0000313" key="3">
    <source>
        <dbReference type="Proteomes" id="UP001153069"/>
    </source>
</evidence>
<organism evidence="2 3">
    <name type="scientific">Seminavis robusta</name>
    <dbReference type="NCBI Taxonomy" id="568900"/>
    <lineage>
        <taxon>Eukaryota</taxon>
        <taxon>Sar</taxon>
        <taxon>Stramenopiles</taxon>
        <taxon>Ochrophyta</taxon>
        <taxon>Bacillariophyta</taxon>
        <taxon>Bacillariophyceae</taxon>
        <taxon>Bacillariophycidae</taxon>
        <taxon>Naviculales</taxon>
        <taxon>Naviculaceae</taxon>
        <taxon>Seminavis</taxon>
    </lineage>
</organism>
<dbReference type="Pfam" id="PF12937">
    <property type="entry name" value="F-box-like"/>
    <property type="match status" value="1"/>
</dbReference>
<accession>A0A9N8HL79</accession>
<sequence length="229" mass="25798">MAFINNNIMTNKLTTASKTTTKNNNDEKLASFGDLPEELMQHVLSYADVPTLGACAMASKGLSQLTKRDAVWAVHLKALLKKLYDENMDVPYMLSETESPKSTQFLDFLKVLCSEMGKSPSWDTNVDRHFCSWLAALDLDRSEVLSNLFHGLFVADVSSSREYYKLVGSWAVVGYENSRNQLGFCRCPMCPCYYNWDEDGALDDLPAIRLFRPELLARCGGVEKCFRTS</sequence>
<dbReference type="InterPro" id="IPR036047">
    <property type="entry name" value="F-box-like_dom_sf"/>
</dbReference>
<dbReference type="Proteomes" id="UP001153069">
    <property type="component" value="Unassembled WGS sequence"/>
</dbReference>
<gene>
    <name evidence="2" type="ORF">SEMRO_664_G183730.1</name>
</gene>
<evidence type="ECO:0000259" key="1">
    <source>
        <dbReference type="PROSITE" id="PS50181"/>
    </source>
</evidence>
<evidence type="ECO:0000313" key="2">
    <source>
        <dbReference type="EMBL" id="CAB9514618.1"/>
    </source>
</evidence>
<reference evidence="2" key="1">
    <citation type="submission" date="2020-06" db="EMBL/GenBank/DDBJ databases">
        <authorList>
            <consortium name="Plant Systems Biology data submission"/>
        </authorList>
    </citation>
    <scope>NUCLEOTIDE SEQUENCE</scope>
    <source>
        <strain evidence="2">D6</strain>
    </source>
</reference>
<dbReference type="EMBL" id="CAICTM010000663">
    <property type="protein sequence ID" value="CAB9514618.1"/>
    <property type="molecule type" value="Genomic_DNA"/>
</dbReference>
<dbReference type="AlphaFoldDB" id="A0A9N8HL79"/>
<comment type="caution">
    <text evidence="2">The sequence shown here is derived from an EMBL/GenBank/DDBJ whole genome shotgun (WGS) entry which is preliminary data.</text>
</comment>
<name>A0A9N8HL79_9STRA</name>
<proteinExistence type="predicted"/>
<dbReference type="PROSITE" id="PS50181">
    <property type="entry name" value="FBOX"/>
    <property type="match status" value="1"/>
</dbReference>
<dbReference type="Gene3D" id="1.20.1280.50">
    <property type="match status" value="1"/>
</dbReference>